<dbReference type="SUPFAM" id="SSF56300">
    <property type="entry name" value="Metallo-dependent phosphatases"/>
    <property type="match status" value="1"/>
</dbReference>
<accession>A0A9D1FBY1</accession>
<keyword evidence="3" id="KW-0269">Exonuclease</keyword>
<gene>
    <name evidence="3" type="ORF">IAC18_01245</name>
</gene>
<dbReference type="Pfam" id="PF00149">
    <property type="entry name" value="Metallophos"/>
    <property type="match status" value="1"/>
</dbReference>
<proteinExistence type="predicted"/>
<evidence type="ECO:0000313" key="4">
    <source>
        <dbReference type="Proteomes" id="UP000824001"/>
    </source>
</evidence>
<dbReference type="Gene3D" id="3.60.21.10">
    <property type="match status" value="1"/>
</dbReference>
<dbReference type="CDD" id="cd00840">
    <property type="entry name" value="MPP_Mre11_N"/>
    <property type="match status" value="1"/>
</dbReference>
<keyword evidence="1" id="KW-0378">Hydrolase</keyword>
<dbReference type="Proteomes" id="UP000824001">
    <property type="component" value="Unassembled WGS sequence"/>
</dbReference>
<sequence length="362" mass="40412">MIRVLHAADLHLDSPFDALSEEKAVLRRAEQRELLRSLAGLRAEQGADLVLLSGDLFDSDAVWAETGEFLRLTLAEMAVPVFIAPGNHDYYRAGGRWERLSLPDNVRVFTSPDFDCEVLNDMGVRVWGAAFTDNYCEGKLAELRIPRQDGFTELVCLHGEVGAAASRYNPMTEAEIAATSADYLALGHNHGFSGLRKAGSTYYAWPGCPEGRGFDECGEKGIIVADVEPGSVKARFIPTAARRYERLSVPADALGSFRLPEGAERNIYEICVTGETEHEPDLAALRRALEPRVFALRLRDETRLRRDVWERAGEDSLRGVFLRMLREKYDGARTEAEREEITRAARWGLAALDGREEAEPLW</sequence>
<dbReference type="PANTHER" id="PTHR30337">
    <property type="entry name" value="COMPONENT OF ATP-DEPENDENT DSDNA EXONUCLEASE"/>
    <property type="match status" value="1"/>
</dbReference>
<dbReference type="InterPro" id="IPR029052">
    <property type="entry name" value="Metallo-depent_PP-like"/>
</dbReference>
<dbReference type="GO" id="GO:0004527">
    <property type="term" value="F:exonuclease activity"/>
    <property type="evidence" value="ECO:0007669"/>
    <property type="project" value="UniProtKB-KW"/>
</dbReference>
<comment type="caution">
    <text evidence="3">The sequence shown here is derived from an EMBL/GenBank/DDBJ whole genome shotgun (WGS) entry which is preliminary data.</text>
</comment>
<dbReference type="InterPro" id="IPR041796">
    <property type="entry name" value="Mre11_N"/>
</dbReference>
<dbReference type="PANTHER" id="PTHR30337:SF7">
    <property type="entry name" value="PHOSPHOESTERASE"/>
    <property type="match status" value="1"/>
</dbReference>
<dbReference type="InterPro" id="IPR004843">
    <property type="entry name" value="Calcineurin-like_PHP"/>
</dbReference>
<name>A0A9D1FBY1_9FIRM</name>
<keyword evidence="3" id="KW-0540">Nuclease</keyword>
<evidence type="ECO:0000313" key="3">
    <source>
        <dbReference type="EMBL" id="HIS66164.1"/>
    </source>
</evidence>
<dbReference type="AlphaFoldDB" id="A0A9D1FBY1"/>
<reference evidence="3" key="2">
    <citation type="journal article" date="2021" name="PeerJ">
        <title>Extensive microbial diversity within the chicken gut microbiome revealed by metagenomics and culture.</title>
        <authorList>
            <person name="Gilroy R."/>
            <person name="Ravi A."/>
            <person name="Getino M."/>
            <person name="Pursley I."/>
            <person name="Horton D.L."/>
            <person name="Alikhan N.F."/>
            <person name="Baker D."/>
            <person name="Gharbi K."/>
            <person name="Hall N."/>
            <person name="Watson M."/>
            <person name="Adriaenssens E.M."/>
            <person name="Foster-Nyarko E."/>
            <person name="Jarju S."/>
            <person name="Secka A."/>
            <person name="Antonio M."/>
            <person name="Oren A."/>
            <person name="Chaudhuri R.R."/>
            <person name="La Ragione R."/>
            <person name="Hildebrand F."/>
            <person name="Pallen M.J."/>
        </authorList>
    </citation>
    <scope>NUCLEOTIDE SEQUENCE</scope>
    <source>
        <strain evidence="3">ChiHjej10B9-9673</strain>
    </source>
</reference>
<feature type="domain" description="Calcineurin-like phosphoesterase" evidence="2">
    <location>
        <begin position="2"/>
        <end position="190"/>
    </location>
</feature>
<organism evidence="3 4">
    <name type="scientific">Candidatus Scatomorpha merdipullorum</name>
    <dbReference type="NCBI Taxonomy" id="2840927"/>
    <lineage>
        <taxon>Bacteria</taxon>
        <taxon>Bacillati</taxon>
        <taxon>Bacillota</taxon>
        <taxon>Clostridia</taxon>
        <taxon>Eubacteriales</taxon>
        <taxon>Candidatus Scatomorpha</taxon>
    </lineage>
</organism>
<evidence type="ECO:0000259" key="2">
    <source>
        <dbReference type="Pfam" id="PF00149"/>
    </source>
</evidence>
<dbReference type="EMBL" id="DVJK01000036">
    <property type="protein sequence ID" value="HIS66164.1"/>
    <property type="molecule type" value="Genomic_DNA"/>
</dbReference>
<reference evidence="3" key="1">
    <citation type="submission" date="2020-10" db="EMBL/GenBank/DDBJ databases">
        <authorList>
            <person name="Gilroy R."/>
        </authorList>
    </citation>
    <scope>NUCLEOTIDE SEQUENCE</scope>
    <source>
        <strain evidence="3">ChiHjej10B9-9673</strain>
    </source>
</reference>
<dbReference type="InterPro" id="IPR050535">
    <property type="entry name" value="DNA_Repair-Maintenance_Comp"/>
</dbReference>
<evidence type="ECO:0000256" key="1">
    <source>
        <dbReference type="ARBA" id="ARBA00022801"/>
    </source>
</evidence>
<protein>
    <submittedName>
        <fullName evidence="3">DNA repair exonuclease</fullName>
    </submittedName>
</protein>